<name>L0K3R7_9EURY</name>
<keyword evidence="3" id="KW-1185">Reference proteome</keyword>
<organism evidence="2 3">
    <name type="scientific">Natronococcus occultus SP4</name>
    <dbReference type="NCBI Taxonomy" id="694430"/>
    <lineage>
        <taxon>Archaea</taxon>
        <taxon>Methanobacteriati</taxon>
        <taxon>Methanobacteriota</taxon>
        <taxon>Stenosarchaea group</taxon>
        <taxon>Halobacteria</taxon>
        <taxon>Halobacteriales</taxon>
        <taxon>Natrialbaceae</taxon>
        <taxon>Natronococcus</taxon>
    </lineage>
</organism>
<dbReference type="InterPro" id="IPR011033">
    <property type="entry name" value="PRC_barrel-like_sf"/>
</dbReference>
<proteinExistence type="predicted"/>
<evidence type="ECO:0000313" key="3">
    <source>
        <dbReference type="Proteomes" id="UP000010878"/>
    </source>
</evidence>
<dbReference type="RefSeq" id="WP_015322433.1">
    <property type="nucleotide sequence ID" value="NC_019974.1"/>
</dbReference>
<dbReference type="Pfam" id="PF05239">
    <property type="entry name" value="PRC"/>
    <property type="match status" value="1"/>
</dbReference>
<dbReference type="HOGENOM" id="CLU_174517_1_0_2"/>
<dbReference type="eggNOG" id="arCOG02155">
    <property type="taxonomic scope" value="Archaea"/>
</dbReference>
<dbReference type="EMBL" id="CP003929">
    <property type="protein sequence ID" value="AGB38994.1"/>
    <property type="molecule type" value="Genomic_DNA"/>
</dbReference>
<dbReference type="PANTHER" id="PTHR38137:SF2">
    <property type="entry name" value="PRC-BARREL DOMAIN-CONTAINING PROTEIN"/>
    <property type="match status" value="1"/>
</dbReference>
<protein>
    <recommendedName>
        <fullName evidence="1">PRC-barrel domain-containing protein</fullName>
    </recommendedName>
</protein>
<dbReference type="PANTHER" id="PTHR38137">
    <property type="entry name" value="PRC-BARREL DOMAIN PROTEIN"/>
    <property type="match status" value="1"/>
</dbReference>
<gene>
    <name evidence="2" type="ORF">Natoc_3256</name>
</gene>
<dbReference type="InterPro" id="IPR027275">
    <property type="entry name" value="PRC-brl_dom"/>
</dbReference>
<sequence length="85" mass="9346">MATCLARQLQGKSIVGVDGTDYGTVENITMTLDSGRINELVVQPEDRLPKRTETDADGRFRLPLDRIENIDDRIVIASGDAVSDQ</sequence>
<feature type="domain" description="PRC-barrel" evidence="1">
    <location>
        <begin position="6"/>
        <end position="78"/>
    </location>
</feature>
<dbReference type="Proteomes" id="UP000010878">
    <property type="component" value="Chromosome"/>
</dbReference>
<dbReference type="AlphaFoldDB" id="L0K3R7"/>
<evidence type="ECO:0000259" key="1">
    <source>
        <dbReference type="Pfam" id="PF05239"/>
    </source>
</evidence>
<reference evidence="2 3" key="1">
    <citation type="submission" date="2012-11" db="EMBL/GenBank/DDBJ databases">
        <title>FINISHED of Natronococcus occultus SP4, DSM 3396.</title>
        <authorList>
            <consortium name="DOE Joint Genome Institute"/>
            <person name="Eisen J."/>
            <person name="Huntemann M."/>
            <person name="Wei C.-L."/>
            <person name="Han J."/>
            <person name="Detter J.C."/>
            <person name="Han C."/>
            <person name="Tapia R."/>
            <person name="Chen A."/>
            <person name="Kyrpides N."/>
            <person name="Mavromatis K."/>
            <person name="Markowitz V."/>
            <person name="Szeto E."/>
            <person name="Ivanova N."/>
            <person name="Mikhailova N."/>
            <person name="Ovchinnikova G."/>
            <person name="Pagani I."/>
            <person name="Pati A."/>
            <person name="Goodwin L."/>
            <person name="Nordberg H.P."/>
            <person name="Cantor M.N."/>
            <person name="Hua S.X."/>
            <person name="Woyke T."/>
            <person name="Eisen J."/>
            <person name="Klenk H.-P."/>
            <person name="Klenk H.-P."/>
        </authorList>
    </citation>
    <scope>NUCLEOTIDE SEQUENCE [LARGE SCALE GENOMIC DNA]</scope>
    <source>
        <strain evidence="2 3">SP4</strain>
    </source>
</reference>
<accession>L0K3R7</accession>
<evidence type="ECO:0000313" key="2">
    <source>
        <dbReference type="EMBL" id="AGB38994.1"/>
    </source>
</evidence>
<dbReference type="OrthoDB" id="85079at2157"/>
<dbReference type="KEGG" id="nou:Natoc_3256"/>
<dbReference type="GeneID" id="14403643"/>
<dbReference type="SUPFAM" id="SSF50346">
    <property type="entry name" value="PRC-barrel domain"/>
    <property type="match status" value="1"/>
</dbReference>
<dbReference type="Gene3D" id="2.30.30.240">
    <property type="entry name" value="PRC-barrel domain"/>
    <property type="match status" value="1"/>
</dbReference>